<evidence type="ECO:0000256" key="1">
    <source>
        <dbReference type="SAM" id="MobiDB-lite"/>
    </source>
</evidence>
<dbReference type="AlphaFoldDB" id="A0A4U0R7U9"/>
<name>A0A4U0R7U9_9RHOB</name>
<evidence type="ECO:0000256" key="2">
    <source>
        <dbReference type="SAM" id="Phobius"/>
    </source>
</evidence>
<proteinExistence type="predicted"/>
<evidence type="ECO:0000313" key="3">
    <source>
        <dbReference type="EMBL" id="TJZ91037.1"/>
    </source>
</evidence>
<gene>
    <name evidence="3" type="ORF">FA743_12550</name>
</gene>
<protein>
    <submittedName>
        <fullName evidence="3">Uncharacterized protein</fullName>
    </submittedName>
</protein>
<dbReference type="RefSeq" id="WP_136886453.1">
    <property type="nucleotide sequence ID" value="NZ_SUNI01000012.1"/>
</dbReference>
<dbReference type="OrthoDB" id="7779098at2"/>
<keyword evidence="2" id="KW-0472">Membrane</keyword>
<feature type="region of interest" description="Disordered" evidence="1">
    <location>
        <begin position="41"/>
        <end position="102"/>
    </location>
</feature>
<dbReference type="Proteomes" id="UP000309747">
    <property type="component" value="Unassembled WGS sequence"/>
</dbReference>
<feature type="transmembrane region" description="Helical" evidence="2">
    <location>
        <begin position="18"/>
        <end position="36"/>
    </location>
</feature>
<evidence type="ECO:0000313" key="4">
    <source>
        <dbReference type="Proteomes" id="UP000309747"/>
    </source>
</evidence>
<comment type="caution">
    <text evidence="3">The sequence shown here is derived from an EMBL/GenBank/DDBJ whole genome shotgun (WGS) entry which is preliminary data.</text>
</comment>
<sequence length="102" mass="10000">MSYNHDDPQKAASKHKPALIAIIVALVVAGLAFLVFSPGADEQNDGISTTAPPSDVPVSDAEGLGEDVAPPVVTEGANTPAAGTDAPAGTIDAPAGADTPAN</sequence>
<keyword evidence="2" id="KW-0812">Transmembrane</keyword>
<reference evidence="3 4" key="1">
    <citation type="submission" date="2019-04" db="EMBL/GenBank/DDBJ databases">
        <authorList>
            <person name="Li J."/>
        </authorList>
    </citation>
    <scope>NUCLEOTIDE SEQUENCE [LARGE SCALE GENOMIC DNA]</scope>
    <source>
        <strain evidence="3 4">KCTC 42687</strain>
    </source>
</reference>
<accession>A0A4U0R7U9</accession>
<dbReference type="EMBL" id="SUNI01000012">
    <property type="protein sequence ID" value="TJZ91037.1"/>
    <property type="molecule type" value="Genomic_DNA"/>
</dbReference>
<keyword evidence="2" id="KW-1133">Transmembrane helix</keyword>
<keyword evidence="4" id="KW-1185">Reference proteome</keyword>
<feature type="compositionally biased region" description="Low complexity" evidence="1">
    <location>
        <begin position="76"/>
        <end position="93"/>
    </location>
</feature>
<organism evidence="3 4">
    <name type="scientific">Paracoccus gahaiensis</name>
    <dbReference type="NCBI Taxonomy" id="1706839"/>
    <lineage>
        <taxon>Bacteria</taxon>
        <taxon>Pseudomonadati</taxon>
        <taxon>Pseudomonadota</taxon>
        <taxon>Alphaproteobacteria</taxon>
        <taxon>Rhodobacterales</taxon>
        <taxon>Paracoccaceae</taxon>
        <taxon>Paracoccus</taxon>
    </lineage>
</organism>